<evidence type="ECO:0000256" key="1">
    <source>
        <dbReference type="SAM" id="MobiDB-lite"/>
    </source>
</evidence>
<dbReference type="Proteomes" id="UP000314294">
    <property type="component" value="Unassembled WGS sequence"/>
</dbReference>
<feature type="compositionally biased region" description="Basic and acidic residues" evidence="1">
    <location>
        <begin position="1"/>
        <end position="15"/>
    </location>
</feature>
<gene>
    <name evidence="2" type="ORF">EYF80_060648</name>
</gene>
<comment type="caution">
    <text evidence="2">The sequence shown here is derived from an EMBL/GenBank/DDBJ whole genome shotgun (WGS) entry which is preliminary data.</text>
</comment>
<organism evidence="2 3">
    <name type="scientific">Liparis tanakae</name>
    <name type="common">Tanaka's snailfish</name>
    <dbReference type="NCBI Taxonomy" id="230148"/>
    <lineage>
        <taxon>Eukaryota</taxon>
        <taxon>Metazoa</taxon>
        <taxon>Chordata</taxon>
        <taxon>Craniata</taxon>
        <taxon>Vertebrata</taxon>
        <taxon>Euteleostomi</taxon>
        <taxon>Actinopterygii</taxon>
        <taxon>Neopterygii</taxon>
        <taxon>Teleostei</taxon>
        <taxon>Neoteleostei</taxon>
        <taxon>Acanthomorphata</taxon>
        <taxon>Eupercaria</taxon>
        <taxon>Perciformes</taxon>
        <taxon>Cottioidei</taxon>
        <taxon>Cottales</taxon>
        <taxon>Liparidae</taxon>
        <taxon>Liparis</taxon>
    </lineage>
</organism>
<accession>A0A4Z2EK16</accession>
<dbReference type="EMBL" id="SRLO01005935">
    <property type="protein sequence ID" value="TNN29206.1"/>
    <property type="molecule type" value="Genomic_DNA"/>
</dbReference>
<sequence>MKMKMKMDVLTRSDEDPCAAPGAVSSSHATRPLFRRGGAVCIECEMIKCIVCVGRNTNMKRSDRGRKRTRRARNPP</sequence>
<keyword evidence="3" id="KW-1185">Reference proteome</keyword>
<evidence type="ECO:0000313" key="3">
    <source>
        <dbReference type="Proteomes" id="UP000314294"/>
    </source>
</evidence>
<proteinExistence type="predicted"/>
<dbReference type="AlphaFoldDB" id="A0A4Z2EK16"/>
<reference evidence="2 3" key="1">
    <citation type="submission" date="2019-03" db="EMBL/GenBank/DDBJ databases">
        <title>First draft genome of Liparis tanakae, snailfish: a comprehensive survey of snailfish specific genes.</title>
        <authorList>
            <person name="Kim W."/>
            <person name="Song I."/>
            <person name="Jeong J.-H."/>
            <person name="Kim D."/>
            <person name="Kim S."/>
            <person name="Ryu S."/>
            <person name="Song J.Y."/>
            <person name="Lee S.K."/>
        </authorList>
    </citation>
    <scope>NUCLEOTIDE SEQUENCE [LARGE SCALE GENOMIC DNA]</scope>
    <source>
        <tissue evidence="2">Muscle</tissue>
    </source>
</reference>
<protein>
    <submittedName>
        <fullName evidence="2">Uncharacterized protein</fullName>
    </submittedName>
</protein>
<name>A0A4Z2EK16_9TELE</name>
<evidence type="ECO:0000313" key="2">
    <source>
        <dbReference type="EMBL" id="TNN29206.1"/>
    </source>
</evidence>
<feature type="region of interest" description="Disordered" evidence="1">
    <location>
        <begin position="1"/>
        <end position="27"/>
    </location>
</feature>